<name>A0ABV8ZH45_9FLAO</name>
<organism evidence="1 2">
    <name type="scientific">Flavobacterium chungangensis</name>
    <dbReference type="NCBI Taxonomy" id="2708132"/>
    <lineage>
        <taxon>Bacteria</taxon>
        <taxon>Pseudomonadati</taxon>
        <taxon>Bacteroidota</taxon>
        <taxon>Flavobacteriia</taxon>
        <taxon>Flavobacteriales</taxon>
        <taxon>Flavobacteriaceae</taxon>
        <taxon>Flavobacterium</taxon>
    </lineage>
</organism>
<protein>
    <submittedName>
        <fullName evidence="1">Uncharacterized protein</fullName>
    </submittedName>
</protein>
<dbReference type="RefSeq" id="WP_379800705.1">
    <property type="nucleotide sequence ID" value="NZ_JBHSFY010000015.1"/>
</dbReference>
<evidence type="ECO:0000313" key="1">
    <source>
        <dbReference type="EMBL" id="MFC4479402.1"/>
    </source>
</evidence>
<keyword evidence="2" id="KW-1185">Reference proteome</keyword>
<comment type="caution">
    <text evidence="1">The sequence shown here is derived from an EMBL/GenBank/DDBJ whole genome shotgun (WGS) entry which is preliminary data.</text>
</comment>
<proteinExistence type="predicted"/>
<dbReference type="Proteomes" id="UP001596003">
    <property type="component" value="Unassembled WGS sequence"/>
</dbReference>
<accession>A0ABV8ZH45</accession>
<dbReference type="EMBL" id="JBHSFY010000015">
    <property type="protein sequence ID" value="MFC4479402.1"/>
    <property type="molecule type" value="Genomic_DNA"/>
</dbReference>
<reference evidence="2" key="1">
    <citation type="journal article" date="2019" name="Int. J. Syst. Evol. Microbiol.">
        <title>The Global Catalogue of Microorganisms (GCM) 10K type strain sequencing project: providing services to taxonomists for standard genome sequencing and annotation.</title>
        <authorList>
            <consortium name="The Broad Institute Genomics Platform"/>
            <consortium name="The Broad Institute Genome Sequencing Center for Infectious Disease"/>
            <person name="Wu L."/>
            <person name="Ma J."/>
        </authorList>
    </citation>
    <scope>NUCLEOTIDE SEQUENCE [LARGE SCALE GENOMIC DNA]</scope>
    <source>
        <strain evidence="2">NBRC 103627</strain>
    </source>
</reference>
<gene>
    <name evidence="1" type="ORF">ACFO3N_20155</name>
</gene>
<evidence type="ECO:0000313" key="2">
    <source>
        <dbReference type="Proteomes" id="UP001596003"/>
    </source>
</evidence>
<sequence>MRIVVMRTDTDNLKIARLNNLKCRKPDHIDTAHENEALDEEFTSGQNHDTNYRNQCDHFSDGCYEIVESGLNLAEDNTFPSYNESNPYDSYNLDNEDDKYNCPPYTNFEY</sequence>